<accession>A0A370TM13</accession>
<feature type="region of interest" description="Disordered" evidence="1">
    <location>
        <begin position="1"/>
        <end position="26"/>
    </location>
</feature>
<name>A0A370TM13_9HELO</name>
<evidence type="ECO:0000256" key="1">
    <source>
        <dbReference type="SAM" id="MobiDB-lite"/>
    </source>
</evidence>
<dbReference type="EMBL" id="NPIC01000004">
    <property type="protein sequence ID" value="RDL36563.1"/>
    <property type="molecule type" value="Genomic_DNA"/>
</dbReference>
<comment type="caution">
    <text evidence="2">The sequence shown here is derived from an EMBL/GenBank/DDBJ whole genome shotgun (WGS) entry which is preliminary data.</text>
</comment>
<dbReference type="OrthoDB" id="540004at2759"/>
<dbReference type="STRING" id="2656787.A0A370TM13"/>
<protein>
    <submittedName>
        <fullName evidence="2">Uncharacterized protein</fullName>
    </submittedName>
</protein>
<organism evidence="2 3">
    <name type="scientific">Venustampulla echinocandica</name>
    <dbReference type="NCBI Taxonomy" id="2656787"/>
    <lineage>
        <taxon>Eukaryota</taxon>
        <taxon>Fungi</taxon>
        <taxon>Dikarya</taxon>
        <taxon>Ascomycota</taxon>
        <taxon>Pezizomycotina</taxon>
        <taxon>Leotiomycetes</taxon>
        <taxon>Helotiales</taxon>
        <taxon>Pleuroascaceae</taxon>
        <taxon>Venustampulla</taxon>
    </lineage>
</organism>
<dbReference type="Proteomes" id="UP000254866">
    <property type="component" value="Unassembled WGS sequence"/>
</dbReference>
<evidence type="ECO:0000313" key="2">
    <source>
        <dbReference type="EMBL" id="RDL36563.1"/>
    </source>
</evidence>
<evidence type="ECO:0000313" key="3">
    <source>
        <dbReference type="Proteomes" id="UP000254866"/>
    </source>
</evidence>
<dbReference type="RefSeq" id="XP_031869219.1">
    <property type="nucleotide sequence ID" value="XM_032014538.1"/>
</dbReference>
<gene>
    <name evidence="2" type="ORF">BP5553_05915</name>
</gene>
<reference evidence="2 3" key="1">
    <citation type="journal article" date="2018" name="IMA Fungus">
        <title>IMA Genome-F 9: Draft genome sequence of Annulohypoxylon stygium, Aspergillus mulundensis, Berkeleyomyces basicola (syn. Thielaviopsis basicola), Ceratocystis smalleyi, two Cercospora beticola strains, Coleophoma cylindrospora, Fusarium fracticaudum, Phialophora cf. hyalina, and Morchella septimelata.</title>
        <authorList>
            <person name="Wingfield B.D."/>
            <person name="Bills G.F."/>
            <person name="Dong Y."/>
            <person name="Huang W."/>
            <person name="Nel W.J."/>
            <person name="Swalarsk-Parry B.S."/>
            <person name="Vaghefi N."/>
            <person name="Wilken P.M."/>
            <person name="An Z."/>
            <person name="de Beer Z.W."/>
            <person name="De Vos L."/>
            <person name="Chen L."/>
            <person name="Duong T.A."/>
            <person name="Gao Y."/>
            <person name="Hammerbacher A."/>
            <person name="Kikkert J.R."/>
            <person name="Li Y."/>
            <person name="Li H."/>
            <person name="Li K."/>
            <person name="Li Q."/>
            <person name="Liu X."/>
            <person name="Ma X."/>
            <person name="Naidoo K."/>
            <person name="Pethybridge S.J."/>
            <person name="Sun J."/>
            <person name="Steenkamp E.T."/>
            <person name="van der Nest M.A."/>
            <person name="van Wyk S."/>
            <person name="Wingfield M.J."/>
            <person name="Xiong C."/>
            <person name="Yue Q."/>
            <person name="Zhang X."/>
        </authorList>
    </citation>
    <scope>NUCLEOTIDE SEQUENCE [LARGE SCALE GENOMIC DNA]</scope>
    <source>
        <strain evidence="2 3">BP 5553</strain>
    </source>
</reference>
<dbReference type="GeneID" id="43598764"/>
<sequence>MTSVSNSSTRTARCRTTTGPATPDQNIRLTLEKPDAMRTTRKTHYGPVQQAERYAPRKTIYIALYDWRRDPWLWVRSQRSRGTSRPSARAPFMVRRMDNHHLVGFGDDALDSAEYSGDLRSVTDPDLACSELSPVSQKPGCSLTLYECNRDNPGKAPKDIRESRRQINKYAAMAAMPPNACFNNGVLQGVLEASGFENGSVNDLTANVLPIMRWNLTVTRLVLRLNADGGSGSLKSMDAALGITKELANSAVDNLENKVRVQNLTHENGFTNRIIHEDPLAEFLLEVSNSTPASASAVAEETQRKQKRKALGDPEKFSKEKGLATKLEGVFYQWKVQTEATLYLCAHVLDSEGRRV</sequence>
<dbReference type="AlphaFoldDB" id="A0A370TM13"/>
<feature type="compositionally biased region" description="Low complexity" evidence="1">
    <location>
        <begin position="9"/>
        <end position="23"/>
    </location>
</feature>
<proteinExistence type="predicted"/>
<keyword evidence="3" id="KW-1185">Reference proteome</keyword>
<feature type="region of interest" description="Disordered" evidence="1">
    <location>
        <begin position="294"/>
        <end position="315"/>
    </location>
</feature>